<name>A0A9X4NSE7_9BURK</name>
<dbReference type="Pfam" id="PF14066">
    <property type="entry name" value="DUF4256"/>
    <property type="match status" value="1"/>
</dbReference>
<dbReference type="InterPro" id="IPR025352">
    <property type="entry name" value="DUF4256"/>
</dbReference>
<dbReference type="AlphaFoldDB" id="A0A9X4NSE7"/>
<protein>
    <recommendedName>
        <fullName evidence="3">DUF4256 domain-containing protein</fullName>
    </recommendedName>
</protein>
<organism evidence="1 2">
    <name type="scientific">Hydrogenophaga taeniospiralis CCUG 15921</name>
    <dbReference type="NCBI Taxonomy" id="1281780"/>
    <lineage>
        <taxon>Bacteria</taxon>
        <taxon>Pseudomonadati</taxon>
        <taxon>Pseudomonadota</taxon>
        <taxon>Betaproteobacteria</taxon>
        <taxon>Burkholderiales</taxon>
        <taxon>Comamonadaceae</taxon>
        <taxon>Hydrogenophaga</taxon>
    </lineage>
</organism>
<dbReference type="Proteomes" id="UP001152876">
    <property type="component" value="Unassembled WGS sequence"/>
</dbReference>
<evidence type="ECO:0000313" key="2">
    <source>
        <dbReference type="Proteomes" id="UP001152876"/>
    </source>
</evidence>
<reference evidence="1" key="1">
    <citation type="submission" date="2013-01" db="EMBL/GenBank/DDBJ databases">
        <title>Genome draft of Hydrogenophaga taeniospiralis 2K1.</title>
        <authorList>
            <person name="Gomila M."/>
            <person name="Lalucat J."/>
        </authorList>
    </citation>
    <scope>NUCLEOTIDE SEQUENCE</scope>
    <source>
        <strain evidence="1">CCUG 15921</strain>
    </source>
</reference>
<comment type="caution">
    <text evidence="1">The sequence shown here is derived from an EMBL/GenBank/DDBJ whole genome shotgun (WGS) entry which is preliminary data.</text>
</comment>
<keyword evidence="2" id="KW-1185">Reference proteome</keyword>
<accession>A0A9X4NSE7</accession>
<gene>
    <name evidence="1" type="ORF">H010_11126</name>
</gene>
<evidence type="ECO:0000313" key="1">
    <source>
        <dbReference type="EMBL" id="MDG5975809.1"/>
    </source>
</evidence>
<proteinExistence type="predicted"/>
<sequence>MTMKTTETEALLQLLQTRFEKHMHRHAGAAWSDVRARLEGHPDALKSLQAMEATGGEPDVLGEATDSGHIVFCDCSPESPTGRRSTCFDAEARAARKENRPESSAAEMAAAMGIELLTEEQYRALQAHGEFDLKTSSWLQTPPEVRALGGALFGDRRYGRVFIYHNGVQSYYAARGFRGWLRV</sequence>
<dbReference type="RefSeq" id="WP_245637963.1">
    <property type="nucleotide sequence ID" value="NZ_AOGK01000008.1"/>
</dbReference>
<evidence type="ECO:0008006" key="3">
    <source>
        <dbReference type="Google" id="ProtNLM"/>
    </source>
</evidence>
<dbReference type="EMBL" id="AOGK01000008">
    <property type="protein sequence ID" value="MDG5975809.1"/>
    <property type="molecule type" value="Genomic_DNA"/>
</dbReference>